<dbReference type="PANTHER" id="PTHR43673:SF10">
    <property type="entry name" value="NADH DEHYDROGENASE_NAD(P)H NITROREDUCTASE XCC3605-RELATED"/>
    <property type="match status" value="1"/>
</dbReference>
<gene>
    <name evidence="4" type="ORF">EDD60_10225</name>
</gene>
<dbReference type="RefSeq" id="WP_066446103.1">
    <property type="nucleotide sequence ID" value="NZ_JANKBF010000003.1"/>
</dbReference>
<dbReference type="EMBL" id="SMCQ01000002">
    <property type="protein sequence ID" value="TCW02062.1"/>
    <property type="molecule type" value="Genomic_DNA"/>
</dbReference>
<dbReference type="AlphaFoldDB" id="A0A4R3Z7E2"/>
<dbReference type="Gene3D" id="3.40.109.10">
    <property type="entry name" value="NADH Oxidase"/>
    <property type="match status" value="1"/>
</dbReference>
<reference evidence="4 5" key="1">
    <citation type="submission" date="2019-03" db="EMBL/GenBank/DDBJ databases">
        <title>Genomic Encyclopedia of Type Strains, Phase IV (KMG-IV): sequencing the most valuable type-strain genomes for metagenomic binning, comparative biology and taxonomic classification.</title>
        <authorList>
            <person name="Goeker M."/>
        </authorList>
    </citation>
    <scope>NUCLEOTIDE SEQUENCE [LARGE SCALE GENOMIC DNA]</scope>
    <source>
        <strain evidence="4 5">DSM 29487</strain>
    </source>
</reference>
<organism evidence="4 5">
    <name type="scientific">Longibaculum muris</name>
    <dbReference type="NCBI Taxonomy" id="1796628"/>
    <lineage>
        <taxon>Bacteria</taxon>
        <taxon>Bacillati</taxon>
        <taxon>Bacillota</taxon>
        <taxon>Erysipelotrichia</taxon>
        <taxon>Erysipelotrichales</taxon>
        <taxon>Coprobacillaceae</taxon>
        <taxon>Longibaculum</taxon>
    </lineage>
</organism>
<dbReference type="Gene3D" id="3.40.109.30">
    <property type="entry name" value="putative nitroreductase (tm1586), domain 2"/>
    <property type="match status" value="1"/>
</dbReference>
<dbReference type="PANTHER" id="PTHR43673">
    <property type="entry name" value="NAD(P)H NITROREDUCTASE YDGI-RELATED"/>
    <property type="match status" value="1"/>
</dbReference>
<dbReference type="Pfam" id="PF14512">
    <property type="entry name" value="TM1586_NiRdase"/>
    <property type="match status" value="1"/>
</dbReference>
<evidence type="ECO:0000313" key="5">
    <source>
        <dbReference type="Proteomes" id="UP000295515"/>
    </source>
</evidence>
<evidence type="ECO:0000256" key="1">
    <source>
        <dbReference type="ARBA" id="ARBA00007118"/>
    </source>
</evidence>
<comment type="similarity">
    <text evidence="1">Belongs to the nitroreductase family.</text>
</comment>
<keyword evidence="5" id="KW-1185">Reference proteome</keyword>
<comment type="caution">
    <text evidence="4">The sequence shown here is derived from an EMBL/GenBank/DDBJ whole genome shotgun (WGS) entry which is preliminary data.</text>
</comment>
<dbReference type="InterPro" id="IPR000415">
    <property type="entry name" value="Nitroreductase-like"/>
</dbReference>
<evidence type="ECO:0000256" key="2">
    <source>
        <dbReference type="ARBA" id="ARBA00023002"/>
    </source>
</evidence>
<protein>
    <submittedName>
        <fullName evidence="4">Nitroreductase</fullName>
    </submittedName>
</protein>
<dbReference type="Proteomes" id="UP000295515">
    <property type="component" value="Unassembled WGS sequence"/>
</dbReference>
<accession>A0A4R3Z7E2</accession>
<dbReference type="SUPFAM" id="SSF55469">
    <property type="entry name" value="FMN-dependent nitroreductase-like"/>
    <property type="match status" value="1"/>
</dbReference>
<feature type="domain" description="Putative nitroreductase TM1586" evidence="3">
    <location>
        <begin position="2"/>
        <end position="210"/>
    </location>
</feature>
<keyword evidence="2" id="KW-0560">Oxidoreductase</keyword>
<dbReference type="GO" id="GO:0016491">
    <property type="term" value="F:oxidoreductase activity"/>
    <property type="evidence" value="ECO:0007669"/>
    <property type="project" value="UniProtKB-KW"/>
</dbReference>
<evidence type="ECO:0000313" key="4">
    <source>
        <dbReference type="EMBL" id="TCW02062.1"/>
    </source>
</evidence>
<proteinExistence type="inferred from homology"/>
<dbReference type="InterPro" id="IPR029478">
    <property type="entry name" value="TM1586_NiRdase"/>
</dbReference>
<evidence type="ECO:0000259" key="3">
    <source>
        <dbReference type="Pfam" id="PF14512"/>
    </source>
</evidence>
<dbReference type="CDD" id="cd02062">
    <property type="entry name" value="Nitro_FMN_reductase"/>
    <property type="match status" value="1"/>
</dbReference>
<dbReference type="GeneID" id="98914271"/>
<name>A0A4R3Z7E2_9FIRM</name>
<sequence>MDIIEAMNARHSVRHYQKKAIEQDKVEQLYQEIDQINQQHHLHFQMILNEPHAFESFFVHYGRFKNVQNYIALVGHQDDQEKIGYYGESLVLKAQQMGLNTCWVAATYNRKKVPCQINDHEELICIITIGYGDNLGKPHKNMPIEKLYTCLDEPTDWFIKGMEAVMLAPTAMNQQKFFLTLKDEHVEISSHGSYAKINLGIIKYHFEIGAHKQADIWI</sequence>